<dbReference type="InterPro" id="IPR036236">
    <property type="entry name" value="Znf_C2H2_sf"/>
</dbReference>
<dbReference type="GO" id="GO:0008270">
    <property type="term" value="F:zinc ion binding"/>
    <property type="evidence" value="ECO:0007669"/>
    <property type="project" value="UniProtKB-KW"/>
</dbReference>
<feature type="domain" description="C2H2-type" evidence="10">
    <location>
        <begin position="510"/>
        <end position="537"/>
    </location>
</feature>
<evidence type="ECO:0000256" key="2">
    <source>
        <dbReference type="ARBA" id="ARBA00022723"/>
    </source>
</evidence>
<dbReference type="KEGG" id="clec:106673895"/>
<evidence type="ECO:0000256" key="4">
    <source>
        <dbReference type="ARBA" id="ARBA00022771"/>
    </source>
</evidence>
<evidence type="ECO:0000259" key="10">
    <source>
        <dbReference type="PROSITE" id="PS50157"/>
    </source>
</evidence>
<dbReference type="OMA" id="NTFHERT"/>
<feature type="domain" description="C2H2-type" evidence="10">
    <location>
        <begin position="397"/>
        <end position="425"/>
    </location>
</feature>
<dbReference type="GO" id="GO:0005634">
    <property type="term" value="C:nucleus"/>
    <property type="evidence" value="ECO:0007669"/>
    <property type="project" value="UniProtKB-SubCell"/>
</dbReference>
<dbReference type="GO" id="GO:0000981">
    <property type="term" value="F:DNA-binding transcription factor activity, RNA polymerase II-specific"/>
    <property type="evidence" value="ECO:0007669"/>
    <property type="project" value="TreeGrafter"/>
</dbReference>
<dbReference type="GeneID" id="106673895"/>
<dbReference type="RefSeq" id="XP_014261761.1">
    <property type="nucleotide sequence ID" value="XM_014406275.2"/>
</dbReference>
<evidence type="ECO:0000256" key="6">
    <source>
        <dbReference type="ARBA" id="ARBA00023125"/>
    </source>
</evidence>
<keyword evidence="4 9" id="KW-0863">Zinc-finger</keyword>
<dbReference type="SMART" id="SM00355">
    <property type="entry name" value="ZnF_C2H2"/>
    <property type="match status" value="10"/>
</dbReference>
<dbReference type="SUPFAM" id="SSF57667">
    <property type="entry name" value="beta-beta-alpha zinc fingers"/>
    <property type="match status" value="5"/>
</dbReference>
<name>A0A8I6SHZ8_CIMLE</name>
<dbReference type="InterPro" id="IPR050527">
    <property type="entry name" value="Snail/Krueppel_Znf"/>
</dbReference>
<dbReference type="GO" id="GO:0000978">
    <property type="term" value="F:RNA polymerase II cis-regulatory region sequence-specific DNA binding"/>
    <property type="evidence" value="ECO:0007669"/>
    <property type="project" value="TreeGrafter"/>
</dbReference>
<keyword evidence="7" id="KW-0539">Nucleus</keyword>
<evidence type="ECO:0000313" key="11">
    <source>
        <dbReference type="EnsemblMetazoa" id="XP_014261761.1"/>
    </source>
</evidence>
<feature type="domain" description="C2H2-type" evidence="10">
    <location>
        <begin position="426"/>
        <end position="454"/>
    </location>
</feature>
<reference evidence="11" key="1">
    <citation type="submission" date="2022-01" db="UniProtKB">
        <authorList>
            <consortium name="EnsemblMetazoa"/>
        </authorList>
    </citation>
    <scope>IDENTIFICATION</scope>
</reference>
<feature type="domain" description="C2H2-type" evidence="10">
    <location>
        <begin position="623"/>
        <end position="651"/>
    </location>
</feature>
<dbReference type="AlphaFoldDB" id="A0A8I6SHZ8"/>
<feature type="domain" description="C2H2-type" evidence="10">
    <location>
        <begin position="482"/>
        <end position="509"/>
    </location>
</feature>
<dbReference type="PANTHER" id="PTHR24388:SF54">
    <property type="entry name" value="PROTEIN ESCARGOT"/>
    <property type="match status" value="1"/>
</dbReference>
<evidence type="ECO:0000256" key="5">
    <source>
        <dbReference type="ARBA" id="ARBA00022833"/>
    </source>
</evidence>
<evidence type="ECO:0000256" key="1">
    <source>
        <dbReference type="ARBA" id="ARBA00004123"/>
    </source>
</evidence>
<comment type="similarity">
    <text evidence="8">Belongs to the snail C2H2-type zinc-finger protein family.</text>
</comment>
<organism evidence="11 12">
    <name type="scientific">Cimex lectularius</name>
    <name type="common">Bed bug</name>
    <name type="synonym">Acanthia lectularia</name>
    <dbReference type="NCBI Taxonomy" id="79782"/>
    <lineage>
        <taxon>Eukaryota</taxon>
        <taxon>Metazoa</taxon>
        <taxon>Ecdysozoa</taxon>
        <taxon>Arthropoda</taxon>
        <taxon>Hexapoda</taxon>
        <taxon>Insecta</taxon>
        <taxon>Pterygota</taxon>
        <taxon>Neoptera</taxon>
        <taxon>Paraneoptera</taxon>
        <taxon>Hemiptera</taxon>
        <taxon>Heteroptera</taxon>
        <taxon>Panheteroptera</taxon>
        <taxon>Cimicomorpha</taxon>
        <taxon>Cimicidae</taxon>
        <taxon>Cimex</taxon>
    </lineage>
</organism>
<dbReference type="Proteomes" id="UP000494040">
    <property type="component" value="Unassembled WGS sequence"/>
</dbReference>
<keyword evidence="6" id="KW-0238">DNA-binding</keyword>
<accession>A0A8I6SHZ8</accession>
<dbReference type="PROSITE" id="PS00028">
    <property type="entry name" value="ZINC_FINGER_C2H2_1"/>
    <property type="match status" value="8"/>
</dbReference>
<sequence length="675" mass="78834">MTERRYRRTDMAEYCFVCGNKLLGFSALMTATATSHLGVDIPVKIGQVVGNDFFIIVSNEDKICKHCLNLINELDEFENNVIIARKKVFNLLAKKYSIHDVSDTRCNYNLRYNHFEQNPSIDAPSHKFDISTAKILKDDPRSKDNRLSNYDGSFDEKKSLENCTLDSRNLFASTHNNIKPEQNQNTFHERTDVSLSIEIVEASKESSLVYKNENTVDTKSKVTNSIHSQDFQKNESISDCFLGKEGQKNQAVEGVLQTKITTKNSQFDSVNEFCSGIKTEQNENNQLAQIDKKIVPPDLSDSVQCNLTNKEIDLKHCTNNKESLKDKQYKCFSRENVFCSLCKIQFENINSFFKHKQINMQCSQKNTCTLCKVQCMHNHHNLQCENLTLSKATKEYYICSICDIRFDTSKALRSHQVKSHQTKQNFGCRICSKIFKKQIQLDNHVKYFHGSRKCKICGKYIEDEVKLRQHVQRHIRLDSKKLDCDVCGRNFKTPSGLRVHKVSHTGNYKFFCEFCGRGFMSAVIMDEHKGVHTKEEKYMCDMCGRKFVHYSTFHLHKQWHRDPFPFPCKICDKKFKYRSERSNHVRRDHTGDYPYKCDCCQAKFLKLVYLKRHMINHTHKYPHTCEMCNKGFDQKRSLARHLACIHKDNSLLNTPKQCQYKIILRPEEYDFTRNK</sequence>
<proteinExistence type="inferred from homology"/>
<feature type="domain" description="C2H2-type" evidence="10">
    <location>
        <begin position="595"/>
        <end position="622"/>
    </location>
</feature>
<dbReference type="PROSITE" id="PS50157">
    <property type="entry name" value="ZINC_FINGER_C2H2_2"/>
    <property type="match status" value="8"/>
</dbReference>
<dbReference type="Gene3D" id="3.30.160.60">
    <property type="entry name" value="Classic Zinc Finger"/>
    <property type="match status" value="6"/>
</dbReference>
<dbReference type="PANTHER" id="PTHR24388">
    <property type="entry name" value="ZINC FINGER PROTEIN"/>
    <property type="match status" value="1"/>
</dbReference>
<dbReference type="InterPro" id="IPR013087">
    <property type="entry name" value="Znf_C2H2_type"/>
</dbReference>
<keyword evidence="2" id="KW-0479">Metal-binding</keyword>
<feature type="domain" description="C2H2-type" evidence="10">
    <location>
        <begin position="566"/>
        <end position="594"/>
    </location>
</feature>
<dbReference type="OrthoDB" id="8922241at2759"/>
<evidence type="ECO:0000256" key="7">
    <source>
        <dbReference type="ARBA" id="ARBA00023242"/>
    </source>
</evidence>
<dbReference type="EnsemblMetazoa" id="XM_014406275.2">
    <property type="protein sequence ID" value="XP_014261761.1"/>
    <property type="gene ID" value="LOC106673895"/>
</dbReference>
<keyword evidence="12" id="KW-1185">Reference proteome</keyword>
<protein>
    <recommendedName>
        <fullName evidence="10">C2H2-type domain-containing protein</fullName>
    </recommendedName>
</protein>
<evidence type="ECO:0000313" key="12">
    <source>
        <dbReference type="Proteomes" id="UP000494040"/>
    </source>
</evidence>
<keyword evidence="5" id="KW-0862">Zinc</keyword>
<keyword evidence="3" id="KW-0677">Repeat</keyword>
<evidence type="ECO:0000256" key="9">
    <source>
        <dbReference type="PROSITE-ProRule" id="PRU00042"/>
    </source>
</evidence>
<evidence type="ECO:0000256" key="3">
    <source>
        <dbReference type="ARBA" id="ARBA00022737"/>
    </source>
</evidence>
<evidence type="ECO:0000256" key="8">
    <source>
        <dbReference type="ARBA" id="ARBA00037948"/>
    </source>
</evidence>
<dbReference type="Pfam" id="PF00096">
    <property type="entry name" value="zf-C2H2"/>
    <property type="match status" value="4"/>
</dbReference>
<feature type="domain" description="C2H2-type" evidence="10">
    <location>
        <begin position="538"/>
        <end position="565"/>
    </location>
</feature>
<comment type="subcellular location">
    <subcellularLocation>
        <location evidence="1">Nucleus</location>
    </subcellularLocation>
</comment>